<feature type="repeat" description="TPR" evidence="3">
    <location>
        <begin position="107"/>
        <end position="140"/>
    </location>
</feature>
<proteinExistence type="predicted"/>
<evidence type="ECO:0000256" key="2">
    <source>
        <dbReference type="ARBA" id="ARBA00022803"/>
    </source>
</evidence>
<dbReference type="PROSITE" id="PS50005">
    <property type="entry name" value="TPR"/>
    <property type="match status" value="2"/>
</dbReference>
<dbReference type="Proteomes" id="UP000254156">
    <property type="component" value="Unassembled WGS sequence"/>
</dbReference>
<dbReference type="PANTHER" id="PTHR44858:SF1">
    <property type="entry name" value="UDP-N-ACETYLGLUCOSAMINE--PEPTIDE N-ACETYLGLUCOSAMINYLTRANSFERASE SPINDLY-RELATED"/>
    <property type="match status" value="1"/>
</dbReference>
<dbReference type="PANTHER" id="PTHR44858">
    <property type="entry name" value="TETRATRICOPEPTIDE REPEAT PROTEIN 6"/>
    <property type="match status" value="1"/>
</dbReference>
<dbReference type="Gene3D" id="1.25.40.10">
    <property type="entry name" value="Tetratricopeptide repeat domain"/>
    <property type="match status" value="1"/>
</dbReference>
<name>A0A379E6S8_9PORP</name>
<dbReference type="Pfam" id="PF13174">
    <property type="entry name" value="TPR_6"/>
    <property type="match status" value="2"/>
</dbReference>
<dbReference type="SUPFAM" id="SSF48452">
    <property type="entry name" value="TPR-like"/>
    <property type="match status" value="1"/>
</dbReference>
<evidence type="ECO:0000313" key="4">
    <source>
        <dbReference type="EMBL" id="SUB88366.1"/>
    </source>
</evidence>
<feature type="repeat" description="TPR" evidence="3">
    <location>
        <begin position="39"/>
        <end position="72"/>
    </location>
</feature>
<evidence type="ECO:0000313" key="5">
    <source>
        <dbReference type="Proteomes" id="UP000254156"/>
    </source>
</evidence>
<dbReference type="EMBL" id="UGTF01000002">
    <property type="protein sequence ID" value="SUB88366.1"/>
    <property type="molecule type" value="Genomic_DNA"/>
</dbReference>
<keyword evidence="1" id="KW-0677">Repeat</keyword>
<evidence type="ECO:0000256" key="3">
    <source>
        <dbReference type="PROSITE-ProRule" id="PRU00339"/>
    </source>
</evidence>
<dbReference type="AlphaFoldDB" id="A0A379E6S8"/>
<dbReference type="InterPro" id="IPR019734">
    <property type="entry name" value="TPR_rpt"/>
</dbReference>
<dbReference type="SMART" id="SM00028">
    <property type="entry name" value="TPR"/>
    <property type="match status" value="4"/>
</dbReference>
<dbReference type="InterPro" id="IPR050498">
    <property type="entry name" value="Ycf3"/>
</dbReference>
<gene>
    <name evidence="4" type="ORF">NCTC11632_00435</name>
</gene>
<dbReference type="Pfam" id="PF00515">
    <property type="entry name" value="TPR_1"/>
    <property type="match status" value="1"/>
</dbReference>
<organism evidence="4 5">
    <name type="scientific">Porphyromonas macacae</name>
    <dbReference type="NCBI Taxonomy" id="28115"/>
    <lineage>
        <taxon>Bacteria</taxon>
        <taxon>Pseudomonadati</taxon>
        <taxon>Bacteroidota</taxon>
        <taxon>Bacteroidia</taxon>
        <taxon>Bacteroidales</taxon>
        <taxon>Porphyromonadaceae</taxon>
        <taxon>Porphyromonas</taxon>
    </lineage>
</organism>
<dbReference type="RefSeq" id="WP_242401629.1">
    <property type="nucleotide sequence ID" value="NZ_JASBZX010000015.1"/>
</dbReference>
<accession>A0A379E6S8</accession>
<reference evidence="4 5" key="1">
    <citation type="submission" date="2018-06" db="EMBL/GenBank/DDBJ databases">
        <authorList>
            <consortium name="Pathogen Informatics"/>
            <person name="Doyle S."/>
        </authorList>
    </citation>
    <scope>NUCLEOTIDE SEQUENCE [LARGE SCALE GENOMIC DNA]</scope>
    <source>
        <strain evidence="4 5">NCTC11632</strain>
    </source>
</reference>
<keyword evidence="2 3" id="KW-0802">TPR repeat</keyword>
<sequence>MMRYRCKLVFYLTLLVLFVLLSAAKCSHNKQERTAYEEAVALYHKGLNMDLKGEYEQALEFYNQSIEKDSSLSNTFSNRGFIWCILKDTANAIRDYFQAIKLDSNNVVALNNLGSIYGDRMEYKEAEEYFLKAIAVDSTYADSYYHYALVLFEDKKEYTNAIKFFLVFQSLEKSMKDRYKKEDIYDYMMPDYYAMRALSSYYLGICYKAIGEKKKAAFYFQEAYCNGIEEAADSLKLMQYN</sequence>
<dbReference type="InterPro" id="IPR011990">
    <property type="entry name" value="TPR-like_helical_dom_sf"/>
</dbReference>
<evidence type="ECO:0000256" key="1">
    <source>
        <dbReference type="ARBA" id="ARBA00022737"/>
    </source>
</evidence>
<protein>
    <submittedName>
        <fullName evidence="4">Photosystem I assembly protein Ycf3</fullName>
    </submittedName>
</protein>